<evidence type="ECO:0000313" key="1">
    <source>
        <dbReference type="EMBL" id="OYD14942.1"/>
    </source>
</evidence>
<dbReference type="GO" id="GO:0005829">
    <property type="term" value="C:cytosol"/>
    <property type="evidence" value="ECO:0007669"/>
    <property type="project" value="TreeGrafter"/>
</dbReference>
<gene>
    <name evidence="1" type="ORF">CH330_07085</name>
</gene>
<dbReference type="InterPro" id="IPR005268">
    <property type="entry name" value="CHP00725"/>
</dbReference>
<reference evidence="1 2" key="1">
    <citation type="submission" date="2017-07" db="EMBL/GenBank/DDBJ databases">
        <title>Recovery of genomes from metagenomes via a dereplication, aggregation, and scoring strategy.</title>
        <authorList>
            <person name="Sieber C.M."/>
            <person name="Probst A.J."/>
            <person name="Sharrar A."/>
            <person name="Thomas B.C."/>
            <person name="Hess M."/>
            <person name="Tringe S.G."/>
            <person name="Banfield J.F."/>
        </authorList>
    </citation>
    <scope>NUCLEOTIDE SEQUENCE [LARGE SCALE GENOMIC DNA]</scope>
    <source>
        <strain evidence="1">JGI_Cruoil_03_51_56</strain>
    </source>
</reference>
<dbReference type="InterPro" id="IPR041164">
    <property type="entry name" value="LDcluster4"/>
</dbReference>
<dbReference type="AlphaFoldDB" id="A0A235BRY5"/>
<comment type="caution">
    <text evidence="1">The sequence shown here is derived from an EMBL/GenBank/DDBJ whole genome shotgun (WGS) entry which is preliminary data.</text>
</comment>
<accession>A0A235BRY5</accession>
<dbReference type="Gene3D" id="3.40.50.450">
    <property type="match status" value="1"/>
</dbReference>
<dbReference type="Pfam" id="PF18306">
    <property type="entry name" value="LDcluster4"/>
    <property type="match status" value="1"/>
</dbReference>
<dbReference type="PANTHER" id="PTHR43393">
    <property type="entry name" value="CYTOKININ RIBOSIDE 5'-MONOPHOSPHATE PHOSPHORIBOHYDROLASE"/>
    <property type="match status" value="1"/>
</dbReference>
<dbReference type="EMBL" id="NOZP01000132">
    <property type="protein sequence ID" value="OYD14942.1"/>
    <property type="molecule type" value="Genomic_DNA"/>
</dbReference>
<evidence type="ECO:0000313" key="2">
    <source>
        <dbReference type="Proteomes" id="UP000215559"/>
    </source>
</evidence>
<dbReference type="NCBIfam" id="TIGR00725">
    <property type="entry name" value="TIGR00725 family protein"/>
    <property type="match status" value="1"/>
</dbReference>
<protein>
    <submittedName>
        <fullName evidence="1">TIGR00725 family protein</fullName>
    </submittedName>
</protein>
<dbReference type="SUPFAM" id="SSF102405">
    <property type="entry name" value="MCP/YpsA-like"/>
    <property type="match status" value="1"/>
</dbReference>
<proteinExistence type="predicted"/>
<dbReference type="InterPro" id="IPR052341">
    <property type="entry name" value="LOG_family_nucleotidases"/>
</dbReference>
<name>A0A235BRY5_UNCW3</name>
<dbReference type="Proteomes" id="UP000215559">
    <property type="component" value="Unassembled WGS sequence"/>
</dbReference>
<dbReference type="PANTHER" id="PTHR43393:SF3">
    <property type="entry name" value="LYSINE DECARBOXYLASE-LIKE PROTEIN"/>
    <property type="match status" value="1"/>
</dbReference>
<sequence>MSGNSSLSISSARNRLFVGIIGGAECNPEIARLAEELGRAIARRGAVLVCGGRGGVMEATCRGAKSEGGLTIGILPGPDREEANPFVDVAIATGLGGARNLVIIRTADVLIAIDGSYGTLSEIGFALKMGKRVIGLKTWDIPGIEKDDTVEQALDSAFRNAI</sequence>
<organism evidence="1 2">
    <name type="scientific">candidate division WOR-3 bacterium JGI_Cruoil_03_51_56</name>
    <dbReference type="NCBI Taxonomy" id="1973747"/>
    <lineage>
        <taxon>Bacteria</taxon>
        <taxon>Bacteria division WOR-3</taxon>
    </lineage>
</organism>